<dbReference type="Pfam" id="PF06808">
    <property type="entry name" value="DctM"/>
    <property type="match status" value="1"/>
</dbReference>
<keyword evidence="5 8" id="KW-1133">Transmembrane helix</keyword>
<evidence type="ECO:0000256" key="2">
    <source>
        <dbReference type="ARBA" id="ARBA00022475"/>
    </source>
</evidence>
<comment type="subcellular location">
    <subcellularLocation>
        <location evidence="1 7">Cell inner membrane</location>
        <topology evidence="1 7">Multi-pass membrane protein</topology>
    </subcellularLocation>
</comment>
<feature type="transmembrane region" description="Helical" evidence="8">
    <location>
        <begin position="184"/>
        <end position="208"/>
    </location>
</feature>
<feature type="transmembrane region" description="Helical" evidence="8">
    <location>
        <begin position="228"/>
        <end position="255"/>
    </location>
</feature>
<feature type="transmembrane region" description="Helical" evidence="8">
    <location>
        <begin position="148"/>
        <end position="172"/>
    </location>
</feature>
<proteinExistence type="predicted"/>
<evidence type="ECO:0000256" key="7">
    <source>
        <dbReference type="RuleBase" id="RU369079"/>
    </source>
</evidence>
<dbReference type="InterPro" id="IPR004681">
    <property type="entry name" value="TRAP_DctM"/>
</dbReference>
<feature type="transmembrane region" description="Helical" evidence="8">
    <location>
        <begin position="261"/>
        <end position="283"/>
    </location>
</feature>
<evidence type="ECO:0000256" key="3">
    <source>
        <dbReference type="ARBA" id="ARBA00022519"/>
    </source>
</evidence>
<feature type="domain" description="TRAP C4-dicarboxylate transport system permease DctM subunit" evidence="9">
    <location>
        <begin position="13"/>
        <end position="479"/>
    </location>
</feature>
<reference evidence="10 11" key="1">
    <citation type="submission" date="2019-04" db="EMBL/GenBank/DDBJ databases">
        <title>Mesorhizobium composti sp. nov., isolated from compost.</title>
        <authorList>
            <person name="Lin S.-Y."/>
            <person name="Hameed A."/>
            <person name="Hsieh Y.-T."/>
            <person name="Young C.-C."/>
        </authorList>
    </citation>
    <scope>NUCLEOTIDE SEQUENCE [LARGE SCALE GENOMIC DNA]</scope>
    <source>
        <strain evidence="10 11">CC-YTH430</strain>
    </source>
</reference>
<feature type="transmembrane region" description="Helical" evidence="8">
    <location>
        <begin position="325"/>
        <end position="348"/>
    </location>
</feature>
<keyword evidence="3 7" id="KW-0997">Cell inner membrane</keyword>
<organism evidence="10 11">
    <name type="scientific">Ollibium composti</name>
    <dbReference type="NCBI Taxonomy" id="2675109"/>
    <lineage>
        <taxon>Bacteria</taxon>
        <taxon>Pseudomonadati</taxon>
        <taxon>Pseudomonadota</taxon>
        <taxon>Alphaproteobacteria</taxon>
        <taxon>Hyphomicrobiales</taxon>
        <taxon>Phyllobacteriaceae</taxon>
        <taxon>Ollibium</taxon>
    </lineage>
</organism>
<evidence type="ECO:0000259" key="9">
    <source>
        <dbReference type="Pfam" id="PF06808"/>
    </source>
</evidence>
<keyword evidence="7" id="KW-0813">Transport</keyword>
<feature type="transmembrane region" description="Helical" evidence="8">
    <location>
        <begin position="455"/>
        <end position="476"/>
    </location>
</feature>
<dbReference type="PANTHER" id="PTHR33362:SF7">
    <property type="entry name" value="SLL1103 PROTEIN"/>
    <property type="match status" value="1"/>
</dbReference>
<evidence type="ECO:0000313" key="10">
    <source>
        <dbReference type="EMBL" id="THF55305.1"/>
    </source>
</evidence>
<sequence>MALSLEYLPLFMFLAMAILLFSGFPVAFVLGGVGIAFAFTGILTGVLIPIQLYTITTRMWAGAAENLVLTTIPLFVFMGIMLERSGVAKDMLNSLQLVLGRVPGGLALAVTLLGIILAAATGIVGASVVMMSMLALPVMLDQRYSVRLATGTIASSGTLGILIPPSIMLIVIADLLSRSVGVMFMTAFVPGLLLGGLYLAYILLICLFRPDMAPPPKRLPGTVSWSGLAVTLAVGLVPAFVLIFLVLGSIIFGWATPTESAGVGAAGAMLLAFVIRPLIYAGLSFTRFAIPNSAATETRGGLMARLVAETRGWWPTLKDVLHQSALTTGMIFMIILCATVFALTFRLLGGEHLVTDYIKHLGLSPWHLLIIVMGLVFFLGFFFEWIEITLIVLPVFAPILLSLDFGDHVAKADVAYWFAILLAVNLQTSFLTPPMGPSLFYMKAVSPPGVRMQDIYWGIIPFVLLQIIGLGLVMAFPQIALWMPHMLLDK</sequence>
<keyword evidence="6 8" id="KW-0472">Membrane</keyword>
<comment type="caution">
    <text evidence="10">The sequence shown here is derived from an EMBL/GenBank/DDBJ whole genome shotgun (WGS) entry which is preliminary data.</text>
</comment>
<protein>
    <submittedName>
        <fullName evidence="10">TRAP transporter large permease subunit</fullName>
    </submittedName>
</protein>
<evidence type="ECO:0000256" key="5">
    <source>
        <dbReference type="ARBA" id="ARBA00022989"/>
    </source>
</evidence>
<keyword evidence="11" id="KW-1185">Reference proteome</keyword>
<feature type="transmembrane region" description="Helical" evidence="8">
    <location>
        <begin position="368"/>
        <end position="393"/>
    </location>
</feature>
<keyword evidence="4 8" id="KW-0812">Transmembrane</keyword>
<dbReference type="InterPro" id="IPR010656">
    <property type="entry name" value="DctM"/>
</dbReference>
<feature type="transmembrane region" description="Helical" evidence="8">
    <location>
        <begin position="106"/>
        <end position="136"/>
    </location>
</feature>
<accession>A0ABY2Q303</accession>
<dbReference type="EMBL" id="SSNY01000012">
    <property type="protein sequence ID" value="THF55305.1"/>
    <property type="molecule type" value="Genomic_DNA"/>
</dbReference>
<dbReference type="PANTHER" id="PTHR33362">
    <property type="entry name" value="SIALIC ACID TRAP TRANSPORTER PERMEASE PROTEIN SIAT-RELATED"/>
    <property type="match status" value="1"/>
</dbReference>
<dbReference type="RefSeq" id="WP_136359729.1">
    <property type="nucleotide sequence ID" value="NZ_SSNY01000012.1"/>
</dbReference>
<gene>
    <name evidence="10" type="ORF">E6C48_18875</name>
</gene>
<dbReference type="Proteomes" id="UP000306441">
    <property type="component" value="Unassembled WGS sequence"/>
</dbReference>
<evidence type="ECO:0000256" key="4">
    <source>
        <dbReference type="ARBA" id="ARBA00022692"/>
    </source>
</evidence>
<evidence type="ECO:0000313" key="11">
    <source>
        <dbReference type="Proteomes" id="UP000306441"/>
    </source>
</evidence>
<keyword evidence="2" id="KW-1003">Cell membrane</keyword>
<feature type="transmembrane region" description="Helical" evidence="8">
    <location>
        <begin position="7"/>
        <end position="28"/>
    </location>
</feature>
<comment type="function">
    <text evidence="7">Part of the tripartite ATP-independent periplasmic (TRAP) transport system.</text>
</comment>
<evidence type="ECO:0000256" key="8">
    <source>
        <dbReference type="SAM" id="Phobius"/>
    </source>
</evidence>
<feature type="transmembrane region" description="Helical" evidence="8">
    <location>
        <begin position="34"/>
        <end position="55"/>
    </location>
</feature>
<evidence type="ECO:0000256" key="6">
    <source>
        <dbReference type="ARBA" id="ARBA00023136"/>
    </source>
</evidence>
<feature type="transmembrane region" description="Helical" evidence="8">
    <location>
        <begin position="67"/>
        <end position="86"/>
    </location>
</feature>
<evidence type="ECO:0000256" key="1">
    <source>
        <dbReference type="ARBA" id="ARBA00004429"/>
    </source>
</evidence>
<feature type="transmembrane region" description="Helical" evidence="8">
    <location>
        <begin position="414"/>
        <end position="435"/>
    </location>
</feature>
<name>A0ABY2Q303_9HYPH</name>